<dbReference type="GO" id="GO:1901982">
    <property type="term" value="F:maltose binding"/>
    <property type="evidence" value="ECO:0007669"/>
    <property type="project" value="TreeGrafter"/>
</dbReference>
<dbReference type="SUPFAM" id="SSF53850">
    <property type="entry name" value="Periplasmic binding protein-like II"/>
    <property type="match status" value="1"/>
</dbReference>
<keyword evidence="3" id="KW-0732">Signal</keyword>
<dbReference type="PANTHER" id="PTHR30061">
    <property type="entry name" value="MALTOSE-BINDING PERIPLASMIC PROTEIN"/>
    <property type="match status" value="1"/>
</dbReference>
<reference evidence="4 5" key="1">
    <citation type="journal article" date="2019" name="Nat. Microbiol.">
        <title>Mediterranean grassland soil C-N compound turnover is dependent on rainfall and depth, and is mediated by genomically divergent microorganisms.</title>
        <authorList>
            <person name="Diamond S."/>
            <person name="Andeer P.F."/>
            <person name="Li Z."/>
            <person name="Crits-Christoph A."/>
            <person name="Burstein D."/>
            <person name="Anantharaman K."/>
            <person name="Lane K.R."/>
            <person name="Thomas B.C."/>
            <person name="Pan C."/>
            <person name="Northen T.R."/>
            <person name="Banfield J.F."/>
        </authorList>
    </citation>
    <scope>NUCLEOTIDE SEQUENCE [LARGE SCALE GENOMIC DNA]</scope>
    <source>
        <strain evidence="4">WS_8</strain>
    </source>
</reference>
<dbReference type="Proteomes" id="UP000316609">
    <property type="component" value="Unassembled WGS sequence"/>
</dbReference>
<evidence type="ECO:0000313" key="5">
    <source>
        <dbReference type="Proteomes" id="UP000316609"/>
    </source>
</evidence>
<evidence type="ECO:0000313" key="4">
    <source>
        <dbReference type="EMBL" id="TMQ68023.1"/>
    </source>
</evidence>
<evidence type="ECO:0000256" key="3">
    <source>
        <dbReference type="ARBA" id="ARBA00022729"/>
    </source>
</evidence>
<dbReference type="InterPro" id="IPR006059">
    <property type="entry name" value="SBP"/>
</dbReference>
<organism evidence="4 5">
    <name type="scientific">Eiseniibacteriota bacterium</name>
    <dbReference type="NCBI Taxonomy" id="2212470"/>
    <lineage>
        <taxon>Bacteria</taxon>
        <taxon>Candidatus Eiseniibacteriota</taxon>
    </lineage>
</organism>
<sequence>MDRRTFLRTLAGAAAAVALRPAATPKRRPKTLKILQWSHFVPSYDVWLDKHAKDWGIAHGVEVTVDHIALADLGTRANAEVAAQRGHDLFQFLSPPGAFELQVLDMADVVKEAERRNGPILGLCKRSTYNPVTRKWFGFSDNYVPDPGDYLKSVWTEIGMPDGPATWEDLVTAAPQIRSKHPEIQIPIGIGMSQELDSNMAARAMLWSFDASVQDEHENVVLNSDQALEALDFGTRLFKAGMNPAVMSWNAASNNQALNARQTAYILNSISAYRTAQDNKLPVADDIYFVPALKGPRGTRWASEHVMGVYVIWKFADSPDLAKRFLLDLVGRYRDAVMASKLYNFPSFPGSVAEPGLPVAQKPEAGNRWLQHVAANDPFGSSPPSKLKPIGTALEWATNIGHPGPANPAEGEVFDTFVLPTMFASAATGQKSPKQALDEAHKQVKAIFEKWRSKGLVAGGSADR</sequence>
<protein>
    <submittedName>
        <fullName evidence="4">Carbohydrate ABC transporter substrate-binding protein</fullName>
    </submittedName>
</protein>
<dbReference type="PANTHER" id="PTHR30061:SF50">
    <property type="entry name" value="MALTOSE_MALTODEXTRIN-BINDING PERIPLASMIC PROTEIN"/>
    <property type="match status" value="1"/>
</dbReference>
<evidence type="ECO:0000256" key="1">
    <source>
        <dbReference type="ARBA" id="ARBA00008520"/>
    </source>
</evidence>
<dbReference type="EMBL" id="VBOY01000019">
    <property type="protein sequence ID" value="TMQ68023.1"/>
    <property type="molecule type" value="Genomic_DNA"/>
</dbReference>
<dbReference type="Gene3D" id="3.40.190.10">
    <property type="entry name" value="Periplasmic binding protein-like II"/>
    <property type="match status" value="1"/>
</dbReference>
<proteinExistence type="inferred from homology"/>
<dbReference type="GO" id="GO:0015768">
    <property type="term" value="P:maltose transport"/>
    <property type="evidence" value="ECO:0007669"/>
    <property type="project" value="TreeGrafter"/>
</dbReference>
<dbReference type="GO" id="GO:0055052">
    <property type="term" value="C:ATP-binding cassette (ABC) transporter complex, substrate-binding subunit-containing"/>
    <property type="evidence" value="ECO:0007669"/>
    <property type="project" value="TreeGrafter"/>
</dbReference>
<comment type="caution">
    <text evidence="4">The sequence shown here is derived from an EMBL/GenBank/DDBJ whole genome shotgun (WGS) entry which is preliminary data.</text>
</comment>
<dbReference type="InterPro" id="IPR006311">
    <property type="entry name" value="TAT_signal"/>
</dbReference>
<evidence type="ECO:0000256" key="2">
    <source>
        <dbReference type="ARBA" id="ARBA00022448"/>
    </source>
</evidence>
<keyword evidence="2" id="KW-0813">Transport</keyword>
<dbReference type="PROSITE" id="PS51318">
    <property type="entry name" value="TAT"/>
    <property type="match status" value="1"/>
</dbReference>
<dbReference type="AlphaFoldDB" id="A0A538TWM2"/>
<dbReference type="GO" id="GO:0042956">
    <property type="term" value="P:maltodextrin transmembrane transport"/>
    <property type="evidence" value="ECO:0007669"/>
    <property type="project" value="TreeGrafter"/>
</dbReference>
<accession>A0A538TWM2</accession>
<name>A0A538TWM2_UNCEI</name>
<dbReference type="Pfam" id="PF01547">
    <property type="entry name" value="SBP_bac_1"/>
    <property type="match status" value="1"/>
</dbReference>
<gene>
    <name evidence="4" type="ORF">E6K78_02760</name>
</gene>
<comment type="similarity">
    <text evidence="1">Belongs to the bacterial solute-binding protein 1 family.</text>
</comment>